<dbReference type="PANTHER" id="PTHR43442">
    <property type="entry name" value="GLUCONOKINASE-RELATED"/>
    <property type="match status" value="1"/>
</dbReference>
<reference evidence="13" key="1">
    <citation type="journal article" date="2002" name="J. Mol. Biol.">
        <title>Conformational changes during the catalytic cycle of gluconate kinase as revealed by X-ray crystallography.</title>
        <authorList>
            <person name="Kraft L."/>
            <person name="Sprenger G.A."/>
            <person name="Lindqvist Y."/>
        </authorList>
    </citation>
    <scope>NUCLEOTIDE SEQUENCE</scope>
</reference>
<dbReference type="EC" id="2.7.1.12" evidence="3 10"/>
<comment type="pathway">
    <text evidence="1">Carbohydrate acid metabolism.</text>
</comment>
<keyword evidence="12" id="KW-1185">Reference proteome</keyword>
<keyword evidence="6 10" id="KW-0418">Kinase</keyword>
<dbReference type="RefSeq" id="WP_084545132.1">
    <property type="nucleotide sequence ID" value="NZ_AXWS01000014.1"/>
</dbReference>
<dbReference type="SUPFAM" id="SSF52540">
    <property type="entry name" value="P-loop containing nucleoside triphosphate hydrolases"/>
    <property type="match status" value="1"/>
</dbReference>
<name>A0ABD8F602_9BURK</name>
<evidence type="ECO:0000256" key="4">
    <source>
        <dbReference type="ARBA" id="ARBA00022679"/>
    </source>
</evidence>
<evidence type="ECO:0000256" key="3">
    <source>
        <dbReference type="ARBA" id="ARBA00012054"/>
    </source>
</evidence>
<evidence type="ECO:0000313" key="12">
    <source>
        <dbReference type="Proteomes" id="UP000675920"/>
    </source>
</evidence>
<dbReference type="NCBIfam" id="TIGR01313">
    <property type="entry name" value="therm_gnt_kin"/>
    <property type="match status" value="1"/>
</dbReference>
<feature type="region of interest" description="Disordered" evidence="11">
    <location>
        <begin position="176"/>
        <end position="201"/>
    </location>
</feature>
<evidence type="ECO:0000256" key="11">
    <source>
        <dbReference type="SAM" id="MobiDB-lite"/>
    </source>
</evidence>
<dbReference type="GO" id="GO:0046316">
    <property type="term" value="F:gluconokinase activity"/>
    <property type="evidence" value="ECO:0007669"/>
    <property type="project" value="UniProtKB-EC"/>
</dbReference>
<keyword evidence="8" id="KW-0311">Gluconate utilization</keyword>
<evidence type="ECO:0000256" key="9">
    <source>
        <dbReference type="ARBA" id="ARBA00048090"/>
    </source>
</evidence>
<dbReference type="AlphaFoldDB" id="A0ABD8F602"/>
<reference evidence="13" key="2">
    <citation type="submission" date="2025-08" db="UniProtKB">
        <authorList>
            <consortium name="RefSeq"/>
        </authorList>
    </citation>
    <scope>IDENTIFICATION</scope>
</reference>
<organism evidence="12 13">
    <name type="scientific">Derxia gummosa DSM 723</name>
    <dbReference type="NCBI Taxonomy" id="1121388"/>
    <lineage>
        <taxon>Bacteria</taxon>
        <taxon>Pseudomonadati</taxon>
        <taxon>Pseudomonadota</taxon>
        <taxon>Betaproteobacteria</taxon>
        <taxon>Burkholderiales</taxon>
        <taxon>Alcaligenaceae</taxon>
        <taxon>Derxia</taxon>
    </lineage>
</organism>
<dbReference type="CDD" id="cd02021">
    <property type="entry name" value="GntK"/>
    <property type="match status" value="1"/>
</dbReference>
<evidence type="ECO:0000256" key="10">
    <source>
        <dbReference type="RuleBase" id="RU363066"/>
    </source>
</evidence>
<proteinExistence type="inferred from homology"/>
<dbReference type="GO" id="GO:0005524">
    <property type="term" value="F:ATP binding"/>
    <property type="evidence" value="ECO:0007669"/>
    <property type="project" value="UniProtKB-KW"/>
</dbReference>
<protein>
    <recommendedName>
        <fullName evidence="3 10">Gluconokinase</fullName>
        <ecNumber evidence="3 10">2.7.1.12</ecNumber>
    </recommendedName>
</protein>
<evidence type="ECO:0000256" key="2">
    <source>
        <dbReference type="ARBA" id="ARBA00008420"/>
    </source>
</evidence>
<keyword evidence="5 10" id="KW-0547">Nucleotide-binding</keyword>
<evidence type="ECO:0000313" key="13">
    <source>
        <dbReference type="RefSeq" id="WP_084545132.1"/>
    </source>
</evidence>
<evidence type="ECO:0000256" key="1">
    <source>
        <dbReference type="ARBA" id="ARBA00004761"/>
    </source>
</evidence>
<feature type="compositionally biased region" description="Low complexity" evidence="11">
    <location>
        <begin position="178"/>
        <end position="189"/>
    </location>
</feature>
<evidence type="ECO:0000256" key="8">
    <source>
        <dbReference type="ARBA" id="ARBA00023064"/>
    </source>
</evidence>
<dbReference type="Gene3D" id="3.40.50.300">
    <property type="entry name" value="P-loop containing nucleotide triphosphate hydrolases"/>
    <property type="match status" value="1"/>
</dbReference>
<accession>A0ABD8F602</accession>
<evidence type="ECO:0000256" key="5">
    <source>
        <dbReference type="ARBA" id="ARBA00022741"/>
    </source>
</evidence>
<dbReference type="FunFam" id="3.40.50.300:FF:000522">
    <property type="entry name" value="Gluconokinase"/>
    <property type="match status" value="1"/>
</dbReference>
<keyword evidence="4 10" id="KW-0808">Transferase</keyword>
<evidence type="ECO:0000256" key="6">
    <source>
        <dbReference type="ARBA" id="ARBA00022777"/>
    </source>
</evidence>
<dbReference type="Proteomes" id="UP000675920">
    <property type="component" value="Unplaced"/>
</dbReference>
<sequence length="201" mass="20738">MRAPNLVVMGVAGCGKSSVGLALAEALGAVWLEGDAFHPPANIARMSAGIPLDDDDRAGWLAALADRLAAGRARGERMVLGCSALKRRYRDRLRLGDPDLVFVHLAGSRALIGERMAARPGHFMPPSLLDSQFAALEPPRGDEPHFTASVTAAPEAIRDAVLGWLAAGMPAGAAVLSPPATDAAPLPTDGRASAPAATPAR</sequence>
<dbReference type="PANTHER" id="PTHR43442:SF3">
    <property type="entry name" value="GLUCONOKINASE-RELATED"/>
    <property type="match status" value="1"/>
</dbReference>
<dbReference type="GO" id="GO:0019521">
    <property type="term" value="P:D-gluconate metabolic process"/>
    <property type="evidence" value="ECO:0007669"/>
    <property type="project" value="UniProtKB-KW"/>
</dbReference>
<evidence type="ECO:0000256" key="7">
    <source>
        <dbReference type="ARBA" id="ARBA00022840"/>
    </source>
</evidence>
<comment type="similarity">
    <text evidence="2 10">Belongs to the gluconokinase GntK/GntV family.</text>
</comment>
<keyword evidence="7 10" id="KW-0067">ATP-binding</keyword>
<comment type="catalytic activity">
    <reaction evidence="9 10">
        <text>D-gluconate + ATP = 6-phospho-D-gluconate + ADP + H(+)</text>
        <dbReference type="Rhea" id="RHEA:19433"/>
        <dbReference type="ChEBI" id="CHEBI:15378"/>
        <dbReference type="ChEBI" id="CHEBI:18391"/>
        <dbReference type="ChEBI" id="CHEBI:30616"/>
        <dbReference type="ChEBI" id="CHEBI:58759"/>
        <dbReference type="ChEBI" id="CHEBI:456216"/>
        <dbReference type="EC" id="2.7.1.12"/>
    </reaction>
</comment>
<dbReference type="InterPro" id="IPR027417">
    <property type="entry name" value="P-loop_NTPase"/>
</dbReference>
<dbReference type="InterPro" id="IPR006001">
    <property type="entry name" value="Therm_gnt_kin"/>
</dbReference>